<keyword evidence="2" id="KW-0812">Transmembrane</keyword>
<keyword evidence="3" id="KW-0998">Cell outer membrane</keyword>
<organism evidence="6 7">
    <name type="scientific">Alginatibacterium sediminis</name>
    <dbReference type="NCBI Taxonomy" id="2164068"/>
    <lineage>
        <taxon>Bacteria</taxon>
        <taxon>Pseudomonadati</taxon>
        <taxon>Pseudomonadota</taxon>
        <taxon>Gammaproteobacteria</taxon>
        <taxon>Alteromonadales</taxon>
        <taxon>Alteromonadaceae</taxon>
        <taxon>Alginatibacterium</taxon>
    </lineage>
</organism>
<dbReference type="GO" id="GO:0046819">
    <property type="term" value="P:protein secretion by the type V secretion system"/>
    <property type="evidence" value="ECO:0007669"/>
    <property type="project" value="TreeGrafter"/>
</dbReference>
<dbReference type="GO" id="GO:0098046">
    <property type="term" value="C:type V protein secretion system complex"/>
    <property type="evidence" value="ECO:0007669"/>
    <property type="project" value="TreeGrafter"/>
</dbReference>
<feature type="domain" description="Haemolysin activator HlyB C-terminal" evidence="4">
    <location>
        <begin position="226"/>
        <end position="529"/>
    </location>
</feature>
<evidence type="ECO:0000259" key="4">
    <source>
        <dbReference type="Pfam" id="PF03865"/>
    </source>
</evidence>
<dbReference type="InterPro" id="IPR051544">
    <property type="entry name" value="TPS_OM_transporter"/>
</dbReference>
<keyword evidence="7" id="KW-1185">Reference proteome</keyword>
<evidence type="ECO:0000256" key="1">
    <source>
        <dbReference type="ARBA" id="ARBA00022452"/>
    </source>
</evidence>
<keyword evidence="1" id="KW-1134">Transmembrane beta strand</keyword>
<dbReference type="Gene3D" id="3.10.20.310">
    <property type="entry name" value="membrane protein fhac"/>
    <property type="match status" value="1"/>
</dbReference>
<evidence type="ECO:0000313" key="6">
    <source>
        <dbReference type="EMBL" id="RKF15727.1"/>
    </source>
</evidence>
<protein>
    <submittedName>
        <fullName evidence="6">ShlB/FhaC/HecB family hemolysin secretion/activation protein</fullName>
    </submittedName>
</protein>
<dbReference type="EMBL" id="RAQO01000008">
    <property type="protein sequence ID" value="RKF15727.1"/>
    <property type="molecule type" value="Genomic_DNA"/>
</dbReference>
<evidence type="ECO:0000313" key="7">
    <source>
        <dbReference type="Proteomes" id="UP000286482"/>
    </source>
</evidence>
<comment type="caution">
    <text evidence="6">The sequence shown here is derived from an EMBL/GenBank/DDBJ whole genome shotgun (WGS) entry which is preliminary data.</text>
</comment>
<proteinExistence type="predicted"/>
<sequence length="570" mass="62659">MLMDVALKYKQAKQNSFRNKLVLVVLCFGSFSQTSYAESEGINAATLQQQQRQEINQRLQEQQVSGEPIVSPIQIPEMRTERLESKQKLIELKAIQINESALLNNTEITELASALIGKNISLFDLQTLLDQINAIYANLGHATARAILPAQTIENGLVRVQLVEAKLGDLNISGNQALKSEFVQQRIPTSSGEVISVPELEAALVRFNRIYDNQLGAGIAAGKEFGTTDIDIQVSEPKRFQFSFFLDNAGRYTVGDIRGGLVASLYNPFGNSDKLTFITTQNEGAENYSLYYTAPLNRHDLMLDLIASKGKVNVVDGPFETLDITGDSSDFSIGLSYPLRATIQDYWSLYGNAASRNSKSYFSGFEQDDATTRLLTLGISTERQTDSGAWVIDNSLVGGRAKSTGIDENSFFYYRGSASRFDRFESGVNSFLKAGLQLSSDKYLASSELYQVGGSYTVRGYSEGLLSGHSGYFVSAEVRRHLAGQASASFDVRKPYLQGLVFVDNGAVVERGFSEVKSDSMLTSAGLGFMLSFGPSVNMQLVLAQGLRTNLRELDEKRPRVHASLNFGPF</sequence>
<name>A0A420E8L8_9ALTE</name>
<dbReference type="PANTHER" id="PTHR34597">
    <property type="entry name" value="SLR1661 PROTEIN"/>
    <property type="match status" value="1"/>
</dbReference>
<evidence type="ECO:0000259" key="5">
    <source>
        <dbReference type="Pfam" id="PF08479"/>
    </source>
</evidence>
<evidence type="ECO:0000256" key="2">
    <source>
        <dbReference type="ARBA" id="ARBA00022692"/>
    </source>
</evidence>
<feature type="domain" description="Polypeptide-transport-associated ShlB-type" evidence="5">
    <location>
        <begin position="92"/>
        <end position="164"/>
    </location>
</feature>
<dbReference type="Pfam" id="PF03865">
    <property type="entry name" value="ShlB"/>
    <property type="match status" value="1"/>
</dbReference>
<dbReference type="InterPro" id="IPR005565">
    <property type="entry name" value="Hemolysn_activator_HlyB_C"/>
</dbReference>
<dbReference type="GO" id="GO:0008320">
    <property type="term" value="F:protein transmembrane transporter activity"/>
    <property type="evidence" value="ECO:0007669"/>
    <property type="project" value="TreeGrafter"/>
</dbReference>
<dbReference type="Proteomes" id="UP000286482">
    <property type="component" value="Unassembled WGS sequence"/>
</dbReference>
<dbReference type="Gene3D" id="2.40.160.50">
    <property type="entry name" value="membrane protein fhac: a member of the omp85/tpsb transporter family"/>
    <property type="match status" value="1"/>
</dbReference>
<dbReference type="AlphaFoldDB" id="A0A420E8L8"/>
<gene>
    <name evidence="6" type="ORF">DBZ36_15215</name>
</gene>
<reference evidence="6 7" key="1">
    <citation type="submission" date="2018-09" db="EMBL/GenBank/DDBJ databases">
        <authorList>
            <person name="Wang Z."/>
        </authorList>
    </citation>
    <scope>NUCLEOTIDE SEQUENCE [LARGE SCALE GENOMIC DNA]</scope>
    <source>
        <strain evidence="6 7">ALS 81</strain>
    </source>
</reference>
<dbReference type="Pfam" id="PF08479">
    <property type="entry name" value="POTRA_2"/>
    <property type="match status" value="1"/>
</dbReference>
<dbReference type="InterPro" id="IPR013686">
    <property type="entry name" value="Polypept-transport_assoc_ShlB"/>
</dbReference>
<dbReference type="PANTHER" id="PTHR34597:SF1">
    <property type="entry name" value="HEME_HEMOPEXIN TRANSPORTER PROTEIN HUXB"/>
    <property type="match status" value="1"/>
</dbReference>
<accession>A0A420E8L8</accession>
<keyword evidence="1" id="KW-0472">Membrane</keyword>
<evidence type="ECO:0000256" key="3">
    <source>
        <dbReference type="ARBA" id="ARBA00023237"/>
    </source>
</evidence>